<dbReference type="PROSITE" id="PS50850">
    <property type="entry name" value="MFS"/>
    <property type="match status" value="1"/>
</dbReference>
<feature type="transmembrane region" description="Helical" evidence="6">
    <location>
        <begin position="300"/>
        <end position="318"/>
    </location>
</feature>
<evidence type="ECO:0000256" key="6">
    <source>
        <dbReference type="SAM" id="Phobius"/>
    </source>
</evidence>
<dbReference type="Proteomes" id="UP000530514">
    <property type="component" value="Unassembled WGS sequence"/>
</dbReference>
<dbReference type="OrthoDB" id="9768783at2"/>
<feature type="transmembrane region" description="Helical" evidence="6">
    <location>
        <begin position="270"/>
        <end position="288"/>
    </location>
</feature>
<dbReference type="Pfam" id="PF11700">
    <property type="entry name" value="ATG22"/>
    <property type="match status" value="1"/>
</dbReference>
<feature type="transmembrane region" description="Helical" evidence="6">
    <location>
        <begin position="12"/>
        <end position="35"/>
    </location>
</feature>
<dbReference type="Gene3D" id="1.20.1250.20">
    <property type="entry name" value="MFS general substrate transporter like domains"/>
    <property type="match status" value="1"/>
</dbReference>
<evidence type="ECO:0000256" key="5">
    <source>
        <dbReference type="ARBA" id="ARBA00023136"/>
    </source>
</evidence>
<feature type="transmembrane region" description="Helical" evidence="6">
    <location>
        <begin position="358"/>
        <end position="379"/>
    </location>
</feature>
<organism evidence="8 9">
    <name type="scientific">Thermoactinomyces daqus</name>
    <dbReference type="NCBI Taxonomy" id="1329516"/>
    <lineage>
        <taxon>Bacteria</taxon>
        <taxon>Bacillati</taxon>
        <taxon>Bacillota</taxon>
        <taxon>Bacilli</taxon>
        <taxon>Bacillales</taxon>
        <taxon>Thermoactinomycetaceae</taxon>
        <taxon>Thermoactinomyces</taxon>
    </lineage>
</organism>
<evidence type="ECO:0000256" key="4">
    <source>
        <dbReference type="ARBA" id="ARBA00022989"/>
    </source>
</evidence>
<accession>A0A7W1X9F7</accession>
<dbReference type="PANTHER" id="PTHR23519:SF1">
    <property type="entry name" value="AUTOPHAGY-RELATED PROTEIN 22"/>
    <property type="match status" value="1"/>
</dbReference>
<keyword evidence="5 6" id="KW-0472">Membrane</keyword>
<proteinExistence type="predicted"/>
<keyword evidence="9" id="KW-1185">Reference proteome</keyword>
<dbReference type="GO" id="GO:0005886">
    <property type="term" value="C:plasma membrane"/>
    <property type="evidence" value="ECO:0007669"/>
    <property type="project" value="UniProtKB-SubCell"/>
</dbReference>
<protein>
    <submittedName>
        <fullName evidence="8">MFS transporter</fullName>
    </submittedName>
</protein>
<dbReference type="InterPro" id="IPR050495">
    <property type="entry name" value="ATG22/LtaA_families"/>
</dbReference>
<feature type="transmembrane region" description="Helical" evidence="6">
    <location>
        <begin position="324"/>
        <end position="346"/>
    </location>
</feature>
<dbReference type="InterPro" id="IPR036259">
    <property type="entry name" value="MFS_trans_sf"/>
</dbReference>
<dbReference type="EMBL" id="JACEIP010000006">
    <property type="protein sequence ID" value="MBA4542408.1"/>
    <property type="molecule type" value="Genomic_DNA"/>
</dbReference>
<keyword evidence="3 6" id="KW-0812">Transmembrane</keyword>
<dbReference type="SUPFAM" id="SSF103473">
    <property type="entry name" value="MFS general substrate transporter"/>
    <property type="match status" value="1"/>
</dbReference>
<feature type="transmembrane region" description="Helical" evidence="6">
    <location>
        <begin position="80"/>
        <end position="98"/>
    </location>
</feature>
<dbReference type="GO" id="GO:0022857">
    <property type="term" value="F:transmembrane transporter activity"/>
    <property type="evidence" value="ECO:0007669"/>
    <property type="project" value="InterPro"/>
</dbReference>
<gene>
    <name evidence="8" type="ORF">H1164_05760</name>
</gene>
<dbReference type="InterPro" id="IPR020846">
    <property type="entry name" value="MFS_dom"/>
</dbReference>
<evidence type="ECO:0000313" key="9">
    <source>
        <dbReference type="Proteomes" id="UP000530514"/>
    </source>
</evidence>
<sequence length="431" mass="46828">MDKKIIRSWAMYDWANSAFSTTILATVMPIFYSGVAGKNLGPTTATAYWGYTQSVSLFLIVLLSPVLGAIADAGKGKKGFLRFFTALGAVSSILMATIGEGEWLWASILVLIGSLAFAGATTFYDAFLTDVAPEASRDQVSTTGYAYGYIGGGLLLALSLALIQFHDRFFLTKLAATQLSFLSVGIWWWVFSLPLFRHVRERAPKKPVPPMLILAKTGVRRVWTSLTQVRKYPELLKFLIAFWFFNDGINTIIKMATIYGTEIGIGQTDLIAALLITQFVGIPCTFLFGNIARRIGGKPALIVTLICYLLIVILGYFMKNAVHFYLLAVFVGFVQGGSQSLSRSLFSLLVPVHKNAEFFGFYGLCGKFSAIFGPAVFGLVGQLTGSSRNGIASLALFFIIGIILLLVVDLEKGKRQALADEKASGAETGTA</sequence>
<evidence type="ECO:0000256" key="1">
    <source>
        <dbReference type="ARBA" id="ARBA00004651"/>
    </source>
</evidence>
<evidence type="ECO:0000256" key="3">
    <source>
        <dbReference type="ARBA" id="ARBA00022692"/>
    </source>
</evidence>
<feature type="transmembrane region" description="Helical" evidence="6">
    <location>
        <begin position="391"/>
        <end position="408"/>
    </location>
</feature>
<feature type="transmembrane region" description="Helical" evidence="6">
    <location>
        <begin position="104"/>
        <end position="124"/>
    </location>
</feature>
<evidence type="ECO:0000256" key="2">
    <source>
        <dbReference type="ARBA" id="ARBA00022448"/>
    </source>
</evidence>
<evidence type="ECO:0000259" key="7">
    <source>
        <dbReference type="PROSITE" id="PS50850"/>
    </source>
</evidence>
<name>A0A7W1X9F7_9BACL</name>
<evidence type="ECO:0000313" key="8">
    <source>
        <dbReference type="EMBL" id="MBA4542408.1"/>
    </source>
</evidence>
<dbReference type="RefSeq" id="WP_033100659.1">
    <property type="nucleotide sequence ID" value="NZ_JACEIP010000006.1"/>
</dbReference>
<reference evidence="8 9" key="1">
    <citation type="submission" date="2020-07" db="EMBL/GenBank/DDBJ databases">
        <authorList>
            <person name="Feng H."/>
        </authorList>
    </citation>
    <scope>NUCLEOTIDE SEQUENCE [LARGE SCALE GENOMIC DNA]</scope>
    <source>
        <strain evidence="9">s-11</strain>
    </source>
</reference>
<dbReference type="InterPro" id="IPR024671">
    <property type="entry name" value="Atg22-like"/>
</dbReference>
<keyword evidence="4 6" id="KW-1133">Transmembrane helix</keyword>
<dbReference type="AlphaFoldDB" id="A0A7W1X9F7"/>
<feature type="transmembrane region" description="Helical" evidence="6">
    <location>
        <begin position="55"/>
        <end position="73"/>
    </location>
</feature>
<dbReference type="PANTHER" id="PTHR23519">
    <property type="entry name" value="AUTOPHAGY-RELATED PROTEIN 22"/>
    <property type="match status" value="1"/>
</dbReference>
<comment type="caution">
    <text evidence="8">The sequence shown here is derived from an EMBL/GenBank/DDBJ whole genome shotgun (WGS) entry which is preliminary data.</text>
</comment>
<feature type="transmembrane region" description="Helical" evidence="6">
    <location>
        <begin position="145"/>
        <end position="163"/>
    </location>
</feature>
<feature type="transmembrane region" description="Helical" evidence="6">
    <location>
        <begin position="238"/>
        <end position="258"/>
    </location>
</feature>
<keyword evidence="2" id="KW-0813">Transport</keyword>
<feature type="domain" description="Major facilitator superfamily (MFS) profile" evidence="7">
    <location>
        <begin position="1"/>
        <end position="413"/>
    </location>
</feature>
<feature type="transmembrane region" description="Helical" evidence="6">
    <location>
        <begin position="175"/>
        <end position="196"/>
    </location>
</feature>
<comment type="subcellular location">
    <subcellularLocation>
        <location evidence="1">Cell membrane</location>
        <topology evidence="1">Multi-pass membrane protein</topology>
    </subcellularLocation>
</comment>